<evidence type="ECO:0000313" key="4">
    <source>
        <dbReference type="WBParaSite" id="PSU_v2.g3306.t1"/>
    </source>
</evidence>
<dbReference type="InterPro" id="IPR005574">
    <property type="entry name" value="Rpb4/RPC9"/>
</dbReference>
<evidence type="ECO:0000256" key="1">
    <source>
        <dbReference type="ARBA" id="ARBA00004123"/>
    </source>
</evidence>
<comment type="subcellular location">
    <subcellularLocation>
        <location evidence="1">Nucleus</location>
    </subcellularLocation>
</comment>
<dbReference type="InterPro" id="IPR038324">
    <property type="entry name" value="Rpb4/RPC9_sf"/>
</dbReference>
<reference evidence="4" key="1">
    <citation type="submission" date="2022-11" db="UniProtKB">
        <authorList>
            <consortium name="WormBaseParasite"/>
        </authorList>
    </citation>
    <scope>IDENTIFICATION</scope>
</reference>
<proteinExistence type="predicted"/>
<dbReference type="SUPFAM" id="SSF47819">
    <property type="entry name" value="HRDC-like"/>
    <property type="match status" value="1"/>
</dbReference>
<accession>A0A914YZ45</accession>
<protein>
    <submittedName>
        <fullName evidence="4">Uncharacterized protein</fullName>
    </submittedName>
</protein>
<sequence length="581" mass="66303">MPDEIVWVDKVLNPRSAVLTHNEAMKVLQNAKSWLSRPRIKASINKSHGSEKKLNIDEQKAEYIKLQKMFIQQDEMKPILEMQAELEAIETSKVVYKKAIEERYIFPDGLPRLKPSLLLKKEFARSKKVKGNEVAEKLSLIDKSAINKNALKRILIDDNDDDTKDETPMEVDTPLIEPKVELDNEKVLTKRRRVIVSDDETDDDDVSKDSKASIEIVPKDPSESVLEYANDRLEFKHAFSKCIESAEGAPFTVCFEASKDSIKVLTLTEEDKQGLEEAETPTNVMFTNYAIAGVLKSPDDDERKPEEVLKDFWLGDSAEKLGSTALTESIKIPSNLGKSQKTNYAELIKDEKFCSMLLNSCEVDWDVSPYFELHGNYRPKENEYLPKLQTLNSLFCAFDLDLLQYQANVAEFNASRVRERQRVQHPIVKVRPSKKEFIFDAPKGNTVMIAKSSSLPNAMNRLSNGTKAPTATIKQEGEIKTCIAHNTIIHEALKYLEKSQTSQRYQSEIRDAYKKLSKYPLTFLEKMNLINTSPKDLPGMLCVLDDLGLRFSKEVMDKFEQDCSTLWTAKRQRIKRNSTTL</sequence>
<dbReference type="GO" id="GO:0005634">
    <property type="term" value="C:nucleus"/>
    <property type="evidence" value="ECO:0007669"/>
    <property type="project" value="UniProtKB-SubCell"/>
</dbReference>
<evidence type="ECO:0000313" key="3">
    <source>
        <dbReference type="Proteomes" id="UP000887577"/>
    </source>
</evidence>
<keyword evidence="2" id="KW-0539">Nucleus</keyword>
<dbReference type="AlphaFoldDB" id="A0A914YZ45"/>
<dbReference type="GO" id="GO:0006352">
    <property type="term" value="P:DNA-templated transcription initiation"/>
    <property type="evidence" value="ECO:0007669"/>
    <property type="project" value="InterPro"/>
</dbReference>
<dbReference type="Gene3D" id="1.20.1250.40">
    <property type="match status" value="1"/>
</dbReference>
<dbReference type="GO" id="GO:0030880">
    <property type="term" value="C:RNA polymerase complex"/>
    <property type="evidence" value="ECO:0007669"/>
    <property type="project" value="InterPro"/>
</dbReference>
<organism evidence="3 4">
    <name type="scientific">Panagrolaimus superbus</name>
    <dbReference type="NCBI Taxonomy" id="310955"/>
    <lineage>
        <taxon>Eukaryota</taxon>
        <taxon>Metazoa</taxon>
        <taxon>Ecdysozoa</taxon>
        <taxon>Nematoda</taxon>
        <taxon>Chromadorea</taxon>
        <taxon>Rhabditida</taxon>
        <taxon>Tylenchina</taxon>
        <taxon>Panagrolaimomorpha</taxon>
        <taxon>Panagrolaimoidea</taxon>
        <taxon>Panagrolaimidae</taxon>
        <taxon>Panagrolaimus</taxon>
    </lineage>
</organism>
<name>A0A914YZ45_9BILA</name>
<dbReference type="InterPro" id="IPR010997">
    <property type="entry name" value="HRDC-like_sf"/>
</dbReference>
<dbReference type="GO" id="GO:0000166">
    <property type="term" value="F:nucleotide binding"/>
    <property type="evidence" value="ECO:0007669"/>
    <property type="project" value="InterPro"/>
</dbReference>
<dbReference type="Pfam" id="PF03874">
    <property type="entry name" value="RNA_pol_Rpb4"/>
    <property type="match status" value="1"/>
</dbReference>
<keyword evidence="3" id="KW-1185">Reference proteome</keyword>
<dbReference type="WBParaSite" id="PSU_v2.g3306.t1">
    <property type="protein sequence ID" value="PSU_v2.g3306.t1"/>
    <property type="gene ID" value="PSU_v2.g3306"/>
</dbReference>
<evidence type="ECO:0000256" key="2">
    <source>
        <dbReference type="ARBA" id="ARBA00023242"/>
    </source>
</evidence>
<dbReference type="Proteomes" id="UP000887577">
    <property type="component" value="Unplaced"/>
</dbReference>